<dbReference type="Gene3D" id="3.30.40.10">
    <property type="entry name" value="Zinc/RING finger domain, C3HC4 (zinc finger)"/>
    <property type="match status" value="1"/>
</dbReference>
<dbReference type="Pfam" id="PF21530">
    <property type="entry name" value="Pif1_2B_dom"/>
    <property type="match status" value="1"/>
</dbReference>
<evidence type="ECO:0000256" key="4">
    <source>
        <dbReference type="ARBA" id="ARBA00022771"/>
    </source>
</evidence>
<evidence type="ECO:0000256" key="5">
    <source>
        <dbReference type="ARBA" id="ARBA00022801"/>
    </source>
</evidence>
<dbReference type="KEGG" id="ffu:CLAFUR5_12345"/>
<keyword evidence="3 12" id="KW-0227">DNA damage</keyword>
<organism evidence="15 16">
    <name type="scientific">Passalora fulva</name>
    <name type="common">Tomato leaf mold</name>
    <name type="synonym">Cladosporium fulvum</name>
    <dbReference type="NCBI Taxonomy" id="5499"/>
    <lineage>
        <taxon>Eukaryota</taxon>
        <taxon>Fungi</taxon>
        <taxon>Dikarya</taxon>
        <taxon>Ascomycota</taxon>
        <taxon>Pezizomycotina</taxon>
        <taxon>Dothideomycetes</taxon>
        <taxon>Dothideomycetidae</taxon>
        <taxon>Mycosphaerellales</taxon>
        <taxon>Mycosphaerellaceae</taxon>
        <taxon>Fulvia</taxon>
    </lineage>
</organism>
<keyword evidence="1" id="KW-0479">Metal-binding</keyword>
<evidence type="ECO:0000256" key="2">
    <source>
        <dbReference type="ARBA" id="ARBA00022741"/>
    </source>
</evidence>
<dbReference type="GO" id="GO:0000723">
    <property type="term" value="P:telomere maintenance"/>
    <property type="evidence" value="ECO:0007669"/>
    <property type="project" value="InterPro"/>
</dbReference>
<dbReference type="InterPro" id="IPR010285">
    <property type="entry name" value="DNA_helicase_pif1-like_DEAD"/>
</dbReference>
<comment type="similarity">
    <text evidence="12">Belongs to the helicase family.</text>
</comment>
<name>A0A9Q8PHY8_PASFU</name>
<evidence type="ECO:0000256" key="12">
    <source>
        <dbReference type="RuleBase" id="RU363044"/>
    </source>
</evidence>
<keyword evidence="16" id="KW-1185">Reference proteome</keyword>
<keyword evidence="9" id="KW-0238">DNA-binding</keyword>
<dbReference type="InterPro" id="IPR011011">
    <property type="entry name" value="Znf_FYVE_PHD"/>
</dbReference>
<keyword evidence="11" id="KW-0413">Isomerase</keyword>
<evidence type="ECO:0000256" key="6">
    <source>
        <dbReference type="ARBA" id="ARBA00022806"/>
    </source>
</evidence>
<dbReference type="EC" id="5.6.2.3" evidence="12"/>
<evidence type="ECO:0000256" key="13">
    <source>
        <dbReference type="SAM" id="MobiDB-lite"/>
    </source>
</evidence>
<feature type="domain" description="Zinc finger PHD-type" evidence="14">
    <location>
        <begin position="84"/>
        <end position="135"/>
    </location>
</feature>
<dbReference type="SUPFAM" id="SSF52540">
    <property type="entry name" value="P-loop containing nucleoside triphosphate hydrolases"/>
    <property type="match status" value="2"/>
</dbReference>
<proteinExistence type="inferred from homology"/>
<dbReference type="InterPro" id="IPR001965">
    <property type="entry name" value="Znf_PHD"/>
</dbReference>
<dbReference type="PROSITE" id="PS01359">
    <property type="entry name" value="ZF_PHD_1"/>
    <property type="match status" value="1"/>
</dbReference>
<dbReference type="Proteomes" id="UP000756132">
    <property type="component" value="Chromosome 10"/>
</dbReference>
<dbReference type="InterPro" id="IPR019786">
    <property type="entry name" value="Zinc_finger_PHD-type_CS"/>
</dbReference>
<keyword evidence="12" id="KW-0233">DNA recombination</keyword>
<keyword evidence="4" id="KW-0863">Zinc-finger</keyword>
<dbReference type="InterPro" id="IPR049163">
    <property type="entry name" value="Pif1-like_2B_dom"/>
</dbReference>
<feature type="region of interest" description="Disordered" evidence="13">
    <location>
        <begin position="1"/>
        <end position="57"/>
    </location>
</feature>
<feature type="compositionally biased region" description="Low complexity" evidence="13">
    <location>
        <begin position="549"/>
        <end position="565"/>
    </location>
</feature>
<feature type="compositionally biased region" description="Polar residues" evidence="13">
    <location>
        <begin position="38"/>
        <end position="50"/>
    </location>
</feature>
<dbReference type="SUPFAM" id="SSF57903">
    <property type="entry name" value="FYVE/PHD zinc finger"/>
    <property type="match status" value="1"/>
</dbReference>
<dbReference type="OrthoDB" id="432234at2759"/>
<keyword evidence="5 12" id="KW-0378">Hydrolase</keyword>
<dbReference type="GO" id="GO:0006281">
    <property type="term" value="P:DNA repair"/>
    <property type="evidence" value="ECO:0007669"/>
    <property type="project" value="UniProtKB-KW"/>
</dbReference>
<dbReference type="RefSeq" id="XP_047767154.1">
    <property type="nucleotide sequence ID" value="XM_047911493.1"/>
</dbReference>
<reference evidence="15" key="1">
    <citation type="submission" date="2021-12" db="EMBL/GenBank/DDBJ databases">
        <authorList>
            <person name="Zaccaron A."/>
            <person name="Stergiopoulos I."/>
        </authorList>
    </citation>
    <scope>NUCLEOTIDE SEQUENCE</scope>
    <source>
        <strain evidence="15">Race5_Kim</strain>
    </source>
</reference>
<evidence type="ECO:0000256" key="8">
    <source>
        <dbReference type="ARBA" id="ARBA00022840"/>
    </source>
</evidence>
<dbReference type="SMART" id="SM00249">
    <property type="entry name" value="PHD"/>
    <property type="match status" value="1"/>
</dbReference>
<dbReference type="GO" id="GO:0016787">
    <property type="term" value="F:hydrolase activity"/>
    <property type="evidence" value="ECO:0007669"/>
    <property type="project" value="UniProtKB-KW"/>
</dbReference>
<dbReference type="InterPro" id="IPR027417">
    <property type="entry name" value="P-loop_NTPase"/>
</dbReference>
<evidence type="ECO:0000256" key="1">
    <source>
        <dbReference type="ARBA" id="ARBA00022723"/>
    </source>
</evidence>
<dbReference type="GO" id="GO:0008270">
    <property type="term" value="F:zinc ion binding"/>
    <property type="evidence" value="ECO:0007669"/>
    <property type="project" value="UniProtKB-KW"/>
</dbReference>
<evidence type="ECO:0000256" key="3">
    <source>
        <dbReference type="ARBA" id="ARBA00022763"/>
    </source>
</evidence>
<evidence type="ECO:0000256" key="10">
    <source>
        <dbReference type="ARBA" id="ARBA00023204"/>
    </source>
</evidence>
<dbReference type="GO" id="GO:0005524">
    <property type="term" value="F:ATP binding"/>
    <property type="evidence" value="ECO:0007669"/>
    <property type="project" value="UniProtKB-KW"/>
</dbReference>
<dbReference type="Gene3D" id="3.40.50.300">
    <property type="entry name" value="P-loop containing nucleotide triphosphate hydrolases"/>
    <property type="match status" value="2"/>
</dbReference>
<dbReference type="CDD" id="cd18809">
    <property type="entry name" value="SF1_C_RecD"/>
    <property type="match status" value="1"/>
</dbReference>
<dbReference type="AlphaFoldDB" id="A0A9Q8PHY8"/>
<dbReference type="OMA" id="IHEPVHE"/>
<sequence length="702" mass="78557">MSEKRRYQGYDYNTVVRKPSQPASKRRKGHNLTKAPTFKQSTLPVASQEQSFEKASRSPFVVDLTQDDEPAATKAKPSETRPSICTCGSVMLREASETVRCANESCKIGTYHKVCVGLSSAKYRDNSNWRCRACRQAAPASSILPPPDVLADYTPPANATVIPVPLDAPEPPLHEEQFKVVDCIENGHNVFYTGSAGVGKSTVLKAFVKGLKAQGKHVDIIAPSGIAALAIGGSTIYSYAGWHPDVFKEGIEKLINKANGKTVRKRLCQTDVLVIDEISMVESDMLTRLDAVMRMVRNGWKPEYGDKKKVMSPHTARLAFGGAQIVITGDFCQLPPVKAFHYCYHCGAEATDNGNQDGSSKKCRRCNLVYEDKDKWAFRSPAWAAAQFTCFELKHIHRQRDAKFISVLQKCRTGQPLSQDDQVLLLQKKTIQNPVKLLPTKAQVTVQNHQGLLMLRSTPRRYECLDYYNWRNKEETDLQWKGKPLYPDREDGPKAALKDHRFEEQIELKVGMLVILLVNMDLDLGLVNGSQGKVVGFEQYDPRIQLVQRPPASSPSRSGRGSEASDAMNEAAALKEDQIRQFIQRAPEQVWPVVEFNNGIKRTIYGHCQTQELGVEKPYSVLARTQIPLVAAWAITIHKSQGMTLDRVSVDLYSSFEKEMVYVALSRARTLEGLEVVRLPREHKKGMNGEVLKFLQDNGLYS</sequence>
<keyword evidence="10 12" id="KW-0234">DNA repair</keyword>
<dbReference type="InterPro" id="IPR051055">
    <property type="entry name" value="PIF1_helicase"/>
</dbReference>
<keyword evidence="2 12" id="KW-0547">Nucleotide-binding</keyword>
<evidence type="ECO:0000256" key="9">
    <source>
        <dbReference type="ARBA" id="ARBA00023125"/>
    </source>
</evidence>
<dbReference type="EMBL" id="CP090172">
    <property type="protein sequence ID" value="UJO22788.1"/>
    <property type="molecule type" value="Genomic_DNA"/>
</dbReference>
<evidence type="ECO:0000313" key="16">
    <source>
        <dbReference type="Proteomes" id="UP000756132"/>
    </source>
</evidence>
<accession>A0A9Q8PHY8</accession>
<keyword evidence="8 12" id="KW-0067">ATP-binding</keyword>
<dbReference type="PANTHER" id="PTHR47642">
    <property type="entry name" value="ATP-DEPENDENT DNA HELICASE"/>
    <property type="match status" value="1"/>
</dbReference>
<evidence type="ECO:0000256" key="7">
    <source>
        <dbReference type="ARBA" id="ARBA00022833"/>
    </source>
</evidence>
<protein>
    <recommendedName>
        <fullName evidence="12">ATP-dependent DNA helicase</fullName>
        <ecNumber evidence="12">5.6.2.3</ecNumber>
    </recommendedName>
</protein>
<evidence type="ECO:0000256" key="11">
    <source>
        <dbReference type="ARBA" id="ARBA00023235"/>
    </source>
</evidence>
<comment type="catalytic activity">
    <reaction evidence="12">
        <text>ATP + H2O = ADP + phosphate + H(+)</text>
        <dbReference type="Rhea" id="RHEA:13065"/>
        <dbReference type="ChEBI" id="CHEBI:15377"/>
        <dbReference type="ChEBI" id="CHEBI:15378"/>
        <dbReference type="ChEBI" id="CHEBI:30616"/>
        <dbReference type="ChEBI" id="CHEBI:43474"/>
        <dbReference type="ChEBI" id="CHEBI:456216"/>
        <dbReference type="EC" id="5.6.2.3"/>
    </reaction>
</comment>
<gene>
    <name evidence="15" type="ORF">CLAFUR5_12345</name>
</gene>
<reference evidence="15" key="2">
    <citation type="journal article" date="2022" name="Microb. Genom.">
        <title>A chromosome-scale genome assembly of the tomato pathogen Cladosporium fulvum reveals a compartmentalized genome architecture and the presence of a dispensable chromosome.</title>
        <authorList>
            <person name="Zaccaron A.Z."/>
            <person name="Chen L.H."/>
            <person name="Samaras A."/>
            <person name="Stergiopoulos I."/>
        </authorList>
    </citation>
    <scope>NUCLEOTIDE SEQUENCE</scope>
    <source>
        <strain evidence="15">Race5_Kim</strain>
    </source>
</reference>
<dbReference type="GO" id="GO:0006310">
    <property type="term" value="P:DNA recombination"/>
    <property type="evidence" value="ECO:0007669"/>
    <property type="project" value="UniProtKB-KW"/>
</dbReference>
<dbReference type="PANTHER" id="PTHR47642:SF5">
    <property type="entry name" value="ATP-DEPENDENT DNA HELICASE"/>
    <property type="match status" value="1"/>
</dbReference>
<dbReference type="GeneID" id="71992223"/>
<evidence type="ECO:0000313" key="15">
    <source>
        <dbReference type="EMBL" id="UJO22788.1"/>
    </source>
</evidence>
<keyword evidence="6 12" id="KW-0347">Helicase</keyword>
<feature type="region of interest" description="Disordered" evidence="13">
    <location>
        <begin position="546"/>
        <end position="570"/>
    </location>
</feature>
<dbReference type="InterPro" id="IPR013083">
    <property type="entry name" value="Znf_RING/FYVE/PHD"/>
</dbReference>
<dbReference type="Pfam" id="PF05970">
    <property type="entry name" value="PIF1"/>
    <property type="match status" value="1"/>
</dbReference>
<keyword evidence="7" id="KW-0862">Zinc</keyword>
<dbReference type="GO" id="GO:0043139">
    <property type="term" value="F:5'-3' DNA helicase activity"/>
    <property type="evidence" value="ECO:0007669"/>
    <property type="project" value="UniProtKB-EC"/>
</dbReference>
<evidence type="ECO:0000259" key="14">
    <source>
        <dbReference type="SMART" id="SM00249"/>
    </source>
</evidence>
<comment type="cofactor">
    <cofactor evidence="12">
        <name>Mg(2+)</name>
        <dbReference type="ChEBI" id="CHEBI:18420"/>
    </cofactor>
</comment>